<dbReference type="Proteomes" id="UP000295181">
    <property type="component" value="Unassembled WGS sequence"/>
</dbReference>
<dbReference type="RefSeq" id="WP_013727034.1">
    <property type="nucleotide sequence ID" value="NZ_AZDM01000018.1"/>
</dbReference>
<sequence>MKLIGPTFTNTSTLSNSVLANTSGGSSKFSLAPVWNTYGIGEGIKYTSRKKGASYVSYSEPLQQ</sequence>
<accession>A0A4R5NKZ8</accession>
<gene>
    <name evidence="1" type="ORF">C5L32_000446</name>
</gene>
<dbReference type="EMBL" id="PUFP01000072">
    <property type="protein sequence ID" value="TDG74964.1"/>
    <property type="molecule type" value="Genomic_DNA"/>
</dbReference>
<dbReference type="GeneID" id="72460899"/>
<proteinExistence type="predicted"/>
<evidence type="ECO:0000313" key="2">
    <source>
        <dbReference type="Proteomes" id="UP000295181"/>
    </source>
</evidence>
<dbReference type="AlphaFoldDB" id="A0A4R5NKZ8"/>
<comment type="caution">
    <text evidence="1">The sequence shown here is derived from an EMBL/GenBank/DDBJ whole genome shotgun (WGS) entry which is preliminary data.</text>
</comment>
<name>A0A4R5NKZ8_LENBU</name>
<organism evidence="1 2">
    <name type="scientific">Lentilactobacillus buchneri DSM 20057</name>
    <dbReference type="NCBI Taxonomy" id="1423728"/>
    <lineage>
        <taxon>Bacteria</taxon>
        <taxon>Bacillati</taxon>
        <taxon>Bacillota</taxon>
        <taxon>Bacilli</taxon>
        <taxon>Lactobacillales</taxon>
        <taxon>Lactobacillaceae</taxon>
        <taxon>Lentilactobacillus</taxon>
    </lineage>
</organism>
<evidence type="ECO:0000313" key="1">
    <source>
        <dbReference type="EMBL" id="TDG74964.1"/>
    </source>
</evidence>
<reference evidence="1 2" key="1">
    <citation type="journal article" date="2019" name="Appl. Microbiol. Biotechnol.">
        <title>Uncovering carbohydrate metabolism through a genotype-phenotype association study of 56 lactic acid bacteria genomes.</title>
        <authorList>
            <person name="Buron-Moles G."/>
            <person name="Chailyan A."/>
            <person name="Dolejs I."/>
            <person name="Forster J."/>
            <person name="Miks M.H."/>
        </authorList>
    </citation>
    <scope>NUCLEOTIDE SEQUENCE [LARGE SCALE GENOMIC DNA]</scope>
    <source>
        <strain evidence="1 2">ATCC 4005</strain>
    </source>
</reference>
<protein>
    <submittedName>
        <fullName evidence="1">Uncharacterized protein</fullName>
    </submittedName>
</protein>